<dbReference type="InterPro" id="IPR008995">
    <property type="entry name" value="Mo/tungstate-bd_C_term_dom"/>
</dbReference>
<dbReference type="GO" id="GO:0016887">
    <property type="term" value="F:ATP hydrolysis activity"/>
    <property type="evidence" value="ECO:0007669"/>
    <property type="project" value="InterPro"/>
</dbReference>
<dbReference type="InterPro" id="IPR003439">
    <property type="entry name" value="ABC_transporter-like_ATP-bd"/>
</dbReference>
<dbReference type="AlphaFoldDB" id="A0A7Y6K580"/>
<evidence type="ECO:0000256" key="2">
    <source>
        <dbReference type="ARBA" id="ARBA00022475"/>
    </source>
</evidence>
<dbReference type="PROSITE" id="PS00211">
    <property type="entry name" value="ABC_TRANSPORTER_1"/>
    <property type="match status" value="1"/>
</dbReference>
<dbReference type="Gene3D" id="2.40.50.100">
    <property type="match status" value="1"/>
</dbReference>
<dbReference type="PROSITE" id="PS50893">
    <property type="entry name" value="ABC_TRANSPORTER_2"/>
    <property type="match status" value="1"/>
</dbReference>
<protein>
    <submittedName>
        <fullName evidence="7">ABC transporter ATP-binding protein</fullName>
    </submittedName>
</protein>
<dbReference type="PANTHER" id="PTHR42781:SF4">
    <property type="entry name" value="SPERMIDINE_PUTRESCINE IMPORT ATP-BINDING PROTEIN POTA"/>
    <property type="match status" value="1"/>
</dbReference>
<dbReference type="GeneID" id="301105201"/>
<name>A0A7Y6K580_9BURK</name>
<dbReference type="Gene3D" id="3.40.50.300">
    <property type="entry name" value="P-loop containing nucleotide triphosphate hydrolases"/>
    <property type="match status" value="1"/>
</dbReference>
<dbReference type="Pfam" id="PF00005">
    <property type="entry name" value="ABC_tran"/>
    <property type="match status" value="1"/>
</dbReference>
<dbReference type="InterPro" id="IPR027417">
    <property type="entry name" value="P-loop_NTPase"/>
</dbReference>
<evidence type="ECO:0000313" key="8">
    <source>
        <dbReference type="Proteomes" id="UP000594380"/>
    </source>
</evidence>
<dbReference type="FunFam" id="3.40.50.300:FF:000042">
    <property type="entry name" value="Maltose/maltodextrin ABC transporter, ATP-binding protein"/>
    <property type="match status" value="1"/>
</dbReference>
<dbReference type="SUPFAM" id="SSF50331">
    <property type="entry name" value="MOP-like"/>
    <property type="match status" value="1"/>
</dbReference>
<dbReference type="GO" id="GO:0043190">
    <property type="term" value="C:ATP-binding cassette (ABC) transporter complex"/>
    <property type="evidence" value="ECO:0007669"/>
    <property type="project" value="InterPro"/>
</dbReference>
<sequence>MAFLEIDNLHKAFGANVAVHQFDMNIGQGEFITFLGPSGCGKTTVLRMIAGFETPTRGAIRLNGRDVTRVRTRDRAVGMVFQSYALFPNMTVAQNIGFALKVAKRSEKEVSGRVAEMLELIKLPHLAGRYPWQLSGGQQQRVALARALASKPQVLLLDEPLSALDAKIRVSLREDIRTLQRELGITSIFVTHDQEEALSMSDRIVVMNDGRVEQVGAPLDIYNFPRTRFVATFVGTLNILAGRVIDPATGRIAVDGQELVTSRPLPPDDAGKERVLALRPEAILLEPPSNDRNSLSATVEEISFLGSVVRIRARVSSAIVTLDVFNDPNRILPERGQPVALGFSHDNLLVLDENVH</sequence>
<dbReference type="Proteomes" id="UP000594380">
    <property type="component" value="Unassembled WGS sequence"/>
</dbReference>
<dbReference type="InterPro" id="IPR013611">
    <property type="entry name" value="Transp-assoc_OB_typ2"/>
</dbReference>
<evidence type="ECO:0000256" key="1">
    <source>
        <dbReference type="ARBA" id="ARBA00022448"/>
    </source>
</evidence>
<dbReference type="InterPro" id="IPR017871">
    <property type="entry name" value="ABC_transporter-like_CS"/>
</dbReference>
<dbReference type="SUPFAM" id="SSF52540">
    <property type="entry name" value="P-loop containing nucleoside triphosphate hydrolases"/>
    <property type="match status" value="1"/>
</dbReference>
<dbReference type="GO" id="GO:0140359">
    <property type="term" value="F:ABC-type transporter activity"/>
    <property type="evidence" value="ECO:0007669"/>
    <property type="project" value="UniProtKB-ARBA"/>
</dbReference>
<dbReference type="InterPro" id="IPR050093">
    <property type="entry name" value="ABC_SmlMolc_Importer"/>
</dbReference>
<dbReference type="InterPro" id="IPR003593">
    <property type="entry name" value="AAA+_ATPase"/>
</dbReference>
<dbReference type="GO" id="GO:0005524">
    <property type="term" value="F:ATP binding"/>
    <property type="evidence" value="ECO:0007669"/>
    <property type="project" value="UniProtKB-KW"/>
</dbReference>
<evidence type="ECO:0000259" key="6">
    <source>
        <dbReference type="PROSITE" id="PS50893"/>
    </source>
</evidence>
<reference evidence="7 8" key="1">
    <citation type="submission" date="2020-02" db="EMBL/GenBank/DDBJ databases">
        <title>Paraburkholderia simonii sp. nov. and Paraburkholderia youngii sp. nov. Brazilian and Mexican Mimosa-associated rhizobia.</title>
        <authorList>
            <person name="Mavima L."/>
            <person name="Beukes C.W."/>
            <person name="Chan W.Y."/>
            <person name="Palmer M."/>
            <person name="De Meyer S.E."/>
            <person name="James E.K."/>
            <person name="Venter S.N."/>
            <person name="Steenkamp E.T."/>
        </authorList>
    </citation>
    <scope>NUCLEOTIDE SEQUENCE [LARGE SCALE GENOMIC DNA]</scope>
    <source>
        <strain evidence="7 8">JPY169</strain>
    </source>
</reference>
<evidence type="ECO:0000256" key="4">
    <source>
        <dbReference type="ARBA" id="ARBA00022741"/>
    </source>
</evidence>
<dbReference type="RefSeq" id="WP_176110985.1">
    <property type="nucleotide sequence ID" value="NZ_JAALDK010000002.1"/>
</dbReference>
<accession>A0A7Y6K580</accession>
<dbReference type="Pfam" id="PF08402">
    <property type="entry name" value="TOBE_2"/>
    <property type="match status" value="1"/>
</dbReference>
<dbReference type="EMBL" id="JAALDK010000002">
    <property type="protein sequence ID" value="NUY04437.1"/>
    <property type="molecule type" value="Genomic_DNA"/>
</dbReference>
<keyword evidence="5 7" id="KW-0067">ATP-binding</keyword>
<evidence type="ECO:0000313" key="7">
    <source>
        <dbReference type="EMBL" id="NUY04437.1"/>
    </source>
</evidence>
<dbReference type="SMART" id="SM00382">
    <property type="entry name" value="AAA"/>
    <property type="match status" value="1"/>
</dbReference>
<evidence type="ECO:0000256" key="3">
    <source>
        <dbReference type="ARBA" id="ARBA00022519"/>
    </source>
</evidence>
<gene>
    <name evidence="7" type="ORF">G5S42_33135</name>
</gene>
<keyword evidence="4" id="KW-0547">Nucleotide-binding</keyword>
<organism evidence="7 8">
    <name type="scientific">Paraburkholderia youngii</name>
    <dbReference type="NCBI Taxonomy" id="2782701"/>
    <lineage>
        <taxon>Bacteria</taxon>
        <taxon>Pseudomonadati</taxon>
        <taxon>Pseudomonadota</taxon>
        <taxon>Betaproteobacteria</taxon>
        <taxon>Burkholderiales</taxon>
        <taxon>Burkholderiaceae</taxon>
        <taxon>Paraburkholderia</taxon>
    </lineage>
</organism>
<proteinExistence type="predicted"/>
<comment type="caution">
    <text evidence="7">The sequence shown here is derived from an EMBL/GenBank/DDBJ whole genome shotgun (WGS) entry which is preliminary data.</text>
</comment>
<keyword evidence="2" id="KW-1003">Cell membrane</keyword>
<keyword evidence="3" id="KW-0997">Cell inner membrane</keyword>
<keyword evidence="1" id="KW-0813">Transport</keyword>
<evidence type="ECO:0000256" key="5">
    <source>
        <dbReference type="ARBA" id="ARBA00022840"/>
    </source>
</evidence>
<keyword evidence="3" id="KW-0472">Membrane</keyword>
<feature type="domain" description="ABC transporter" evidence="6">
    <location>
        <begin position="4"/>
        <end position="234"/>
    </location>
</feature>
<dbReference type="PANTHER" id="PTHR42781">
    <property type="entry name" value="SPERMIDINE/PUTRESCINE IMPORT ATP-BINDING PROTEIN POTA"/>
    <property type="match status" value="1"/>
</dbReference>